<name>A0ABU2LTM3_9ACTN</name>
<evidence type="ECO:0000313" key="2">
    <source>
        <dbReference type="Proteomes" id="UP001183420"/>
    </source>
</evidence>
<reference evidence="2" key="1">
    <citation type="submission" date="2023-07" db="EMBL/GenBank/DDBJ databases">
        <title>30 novel species of actinomycetes from the DSMZ collection.</title>
        <authorList>
            <person name="Nouioui I."/>
        </authorList>
    </citation>
    <scope>NUCLEOTIDE SEQUENCE [LARGE SCALE GENOMIC DNA]</scope>
    <source>
        <strain evidence="2">DSM 44918</strain>
    </source>
</reference>
<proteinExistence type="predicted"/>
<dbReference type="EMBL" id="JAVREM010000031">
    <property type="protein sequence ID" value="MDT0320951.1"/>
    <property type="molecule type" value="Genomic_DNA"/>
</dbReference>
<protein>
    <submittedName>
        <fullName evidence="1">Uncharacterized protein</fullName>
    </submittedName>
</protein>
<accession>A0ABU2LTM3</accession>
<keyword evidence="2" id="KW-1185">Reference proteome</keyword>
<comment type="caution">
    <text evidence="1">The sequence shown here is derived from an EMBL/GenBank/DDBJ whole genome shotgun (WGS) entry which is preliminary data.</text>
</comment>
<evidence type="ECO:0000313" key="1">
    <source>
        <dbReference type="EMBL" id="MDT0320951.1"/>
    </source>
</evidence>
<organism evidence="1 2">
    <name type="scientific">Streptomyces millisiae</name>
    <dbReference type="NCBI Taxonomy" id="3075542"/>
    <lineage>
        <taxon>Bacteria</taxon>
        <taxon>Bacillati</taxon>
        <taxon>Actinomycetota</taxon>
        <taxon>Actinomycetes</taxon>
        <taxon>Kitasatosporales</taxon>
        <taxon>Streptomycetaceae</taxon>
        <taxon>Streptomyces</taxon>
    </lineage>
</organism>
<dbReference type="RefSeq" id="WP_311601136.1">
    <property type="nucleotide sequence ID" value="NZ_JAVREM010000031.1"/>
</dbReference>
<dbReference type="Proteomes" id="UP001183420">
    <property type="component" value="Unassembled WGS sequence"/>
</dbReference>
<gene>
    <name evidence="1" type="ORF">RNC47_21705</name>
</gene>
<sequence length="57" mass="6321">MADFIDLWTGKLVGIAGGAIDEKQARALVAEIYEAAVVRGVRLYEEEIALREAERDE</sequence>